<dbReference type="RefSeq" id="WP_203538362.1">
    <property type="nucleotide sequence ID" value="NZ_JAESND010000004.1"/>
</dbReference>
<feature type="transmembrane region" description="Helical" evidence="10">
    <location>
        <begin position="12"/>
        <end position="33"/>
    </location>
</feature>
<feature type="transmembrane region" description="Helical" evidence="10">
    <location>
        <begin position="180"/>
        <end position="202"/>
    </location>
</feature>
<sequence>MFTVSQAQIELWLALFWWPFCRFFGLLIADPIFSNKVVPVRLRIGLAIALAVLVAPVLTPPPGIEVVSPAGILIAVNQLLIGVMLGFAVRLMFNAVDMAGQVIGLQMGLGFASFFDPHSAANVPIVAQFINMMMLLIFLALNGHLIVLRILIESFAVLPLDARPLGAGGFRLLVEQGGAIFRLGLMLAMPVVGALLITNLAIGIMTRAAPQLNVFAIGFPLLLAIGVAAMYVSLPYMVVHVESMLSALTRTAAQLFGALRPG</sequence>
<evidence type="ECO:0000256" key="4">
    <source>
        <dbReference type="ARBA" id="ARBA00022475"/>
    </source>
</evidence>
<feature type="transmembrane region" description="Helical" evidence="10">
    <location>
        <begin position="214"/>
        <end position="234"/>
    </location>
</feature>
<comment type="similarity">
    <text evidence="2 10">Belongs to the FliR/MopE/SpaR family.</text>
</comment>
<keyword evidence="4 10" id="KW-1003">Cell membrane</keyword>
<evidence type="ECO:0000256" key="1">
    <source>
        <dbReference type="ARBA" id="ARBA00002578"/>
    </source>
</evidence>
<keyword evidence="7 10" id="KW-0472">Membrane</keyword>
<evidence type="ECO:0000256" key="7">
    <source>
        <dbReference type="ARBA" id="ARBA00023136"/>
    </source>
</evidence>
<keyword evidence="12" id="KW-1185">Reference proteome</keyword>
<dbReference type="Proteomes" id="UP000809431">
    <property type="component" value="Unassembled WGS sequence"/>
</dbReference>
<dbReference type="PANTHER" id="PTHR30065:SF8">
    <property type="entry name" value="FLAGELLAR BIOSYNTHETIC PROTEIN FLIR"/>
    <property type="match status" value="1"/>
</dbReference>
<dbReference type="PANTHER" id="PTHR30065">
    <property type="entry name" value="FLAGELLAR BIOSYNTHETIC PROTEIN FLIR"/>
    <property type="match status" value="1"/>
</dbReference>
<keyword evidence="11" id="KW-0969">Cilium</keyword>
<evidence type="ECO:0000313" key="11">
    <source>
        <dbReference type="EMBL" id="MBM3116206.1"/>
    </source>
</evidence>
<keyword evidence="5 10" id="KW-0812">Transmembrane</keyword>
<evidence type="ECO:0000256" key="8">
    <source>
        <dbReference type="ARBA" id="ARBA00023143"/>
    </source>
</evidence>
<dbReference type="EMBL" id="JAESND010000004">
    <property type="protein sequence ID" value="MBM3116206.1"/>
    <property type="molecule type" value="Genomic_DNA"/>
</dbReference>
<accession>A0ABS2BKT7</accession>
<evidence type="ECO:0000256" key="5">
    <source>
        <dbReference type="ARBA" id="ARBA00022692"/>
    </source>
</evidence>
<protein>
    <recommendedName>
        <fullName evidence="3 9">Flagellar biosynthetic protein FliR</fullName>
    </recommendedName>
</protein>
<dbReference type="Pfam" id="PF01311">
    <property type="entry name" value="Bac_export_1"/>
    <property type="match status" value="1"/>
</dbReference>
<keyword evidence="11" id="KW-0282">Flagellum</keyword>
<evidence type="ECO:0000313" key="12">
    <source>
        <dbReference type="Proteomes" id="UP000809431"/>
    </source>
</evidence>
<evidence type="ECO:0000256" key="9">
    <source>
        <dbReference type="NCBIfam" id="TIGR01400"/>
    </source>
</evidence>
<feature type="transmembrane region" description="Helical" evidence="10">
    <location>
        <begin position="135"/>
        <end position="160"/>
    </location>
</feature>
<dbReference type="NCBIfam" id="TIGR01400">
    <property type="entry name" value="fliR"/>
    <property type="match status" value="1"/>
</dbReference>
<gene>
    <name evidence="11" type="primary">fliR</name>
    <name evidence="11" type="ORF">JMJ54_10195</name>
</gene>
<feature type="transmembrane region" description="Helical" evidence="10">
    <location>
        <begin position="70"/>
        <end position="93"/>
    </location>
</feature>
<comment type="subcellular location">
    <subcellularLocation>
        <location evidence="10">Cell membrane</location>
        <topology evidence="10">Multi-pass membrane protein</topology>
    </subcellularLocation>
    <subcellularLocation>
        <location evidence="10">Bacterial flagellum basal body</location>
    </subcellularLocation>
</comment>
<proteinExistence type="inferred from homology"/>
<keyword evidence="11" id="KW-0966">Cell projection</keyword>
<feature type="transmembrane region" description="Helical" evidence="10">
    <location>
        <begin position="40"/>
        <end position="58"/>
    </location>
</feature>
<evidence type="ECO:0000256" key="6">
    <source>
        <dbReference type="ARBA" id="ARBA00022989"/>
    </source>
</evidence>
<keyword evidence="6 10" id="KW-1133">Transmembrane helix</keyword>
<evidence type="ECO:0000256" key="3">
    <source>
        <dbReference type="ARBA" id="ARBA00021717"/>
    </source>
</evidence>
<evidence type="ECO:0000256" key="2">
    <source>
        <dbReference type="ARBA" id="ARBA00009772"/>
    </source>
</evidence>
<comment type="caution">
    <text evidence="11">The sequence shown here is derived from an EMBL/GenBank/DDBJ whole genome shotgun (WGS) entry which is preliminary data.</text>
</comment>
<dbReference type="InterPro" id="IPR006303">
    <property type="entry name" value="FliR"/>
</dbReference>
<reference evidence="11 12" key="1">
    <citation type="submission" date="2021-01" db="EMBL/GenBank/DDBJ databases">
        <title>Draft Genome Sequence and Polyhydroxyalkanoate Biosynthetic Potential of Jeongeupia naejangsanensis Type Strain DSM 24253.</title>
        <authorList>
            <person name="Turrini P."/>
            <person name="Artuso I."/>
            <person name="Lugli G.A."/>
            <person name="Frangipani E."/>
            <person name="Ventura M."/>
            <person name="Visca P."/>
        </authorList>
    </citation>
    <scope>NUCLEOTIDE SEQUENCE [LARGE SCALE GENOMIC DNA]</scope>
    <source>
        <strain evidence="11 12">DSM 24253</strain>
    </source>
</reference>
<dbReference type="InterPro" id="IPR002010">
    <property type="entry name" value="T3SS_IM_R"/>
</dbReference>
<comment type="function">
    <text evidence="1 10">Role in flagellar biosynthesis.</text>
</comment>
<dbReference type="PRINTS" id="PR00953">
    <property type="entry name" value="TYPE3IMRPROT"/>
</dbReference>
<evidence type="ECO:0000256" key="10">
    <source>
        <dbReference type="RuleBase" id="RU362071"/>
    </source>
</evidence>
<keyword evidence="8 10" id="KW-0975">Bacterial flagellum</keyword>
<organism evidence="11 12">
    <name type="scientific">Jeongeupia naejangsanensis</name>
    <dbReference type="NCBI Taxonomy" id="613195"/>
    <lineage>
        <taxon>Bacteria</taxon>
        <taxon>Pseudomonadati</taxon>
        <taxon>Pseudomonadota</taxon>
        <taxon>Betaproteobacteria</taxon>
        <taxon>Neisseriales</taxon>
        <taxon>Chitinibacteraceae</taxon>
        <taxon>Jeongeupia</taxon>
    </lineage>
</organism>
<name>A0ABS2BKT7_9NEIS</name>